<comment type="cofactor">
    <cofactor evidence="2">
        <name>Mn(2+)</name>
        <dbReference type="ChEBI" id="CHEBI:29035"/>
    </cofactor>
</comment>
<dbReference type="GO" id="GO:0005975">
    <property type="term" value="P:carbohydrate metabolic process"/>
    <property type="evidence" value="ECO:0007669"/>
    <property type="project" value="InterPro"/>
</dbReference>
<keyword evidence="13" id="KW-0413">Isomerase</keyword>
<evidence type="ECO:0000256" key="9">
    <source>
        <dbReference type="ARBA" id="ARBA00022723"/>
    </source>
</evidence>
<dbReference type="GO" id="GO:0046872">
    <property type="term" value="F:metal ion binding"/>
    <property type="evidence" value="ECO:0007669"/>
    <property type="project" value="UniProtKB-KW"/>
</dbReference>
<gene>
    <name evidence="18" type="ORF">WMY93_002563</name>
</gene>
<evidence type="ECO:0000256" key="1">
    <source>
        <dbReference type="ARBA" id="ARBA00001782"/>
    </source>
</evidence>
<evidence type="ECO:0000256" key="5">
    <source>
        <dbReference type="ARBA" id="ARBA00001954"/>
    </source>
</evidence>
<dbReference type="GO" id="GO:0004750">
    <property type="term" value="F:D-ribulose-phosphate 3-epimerase activity"/>
    <property type="evidence" value="ECO:0007669"/>
    <property type="project" value="UniProtKB-EC"/>
</dbReference>
<dbReference type="GO" id="GO:0006098">
    <property type="term" value="P:pentose-phosphate shunt"/>
    <property type="evidence" value="ECO:0007669"/>
    <property type="project" value="UniProtKB-ARBA"/>
</dbReference>
<dbReference type="FunFam" id="3.20.20.70:FF:000191">
    <property type="entry name" value="ribulose-phosphate 3-epimerase isoform X2"/>
    <property type="match status" value="1"/>
</dbReference>
<evidence type="ECO:0000256" key="4">
    <source>
        <dbReference type="ARBA" id="ARBA00001947"/>
    </source>
</evidence>
<evidence type="ECO:0000256" key="3">
    <source>
        <dbReference type="ARBA" id="ARBA00001941"/>
    </source>
</evidence>
<dbReference type="Pfam" id="PF00834">
    <property type="entry name" value="Ribul_P_3_epim"/>
    <property type="match status" value="1"/>
</dbReference>
<sequence length="308" mass="33913">MCQDTLLSYSEWSACSKAPSIPMPKQNTSAKSTLRANKQQPYKGGSLILSELFNLQTGRRGNVMVALQLVRQLFDSPHGAPDHIKKRKGTSSRTLGQQSSSEHQEAFNHYLFGQEGRVKGSDNKTMHQTLGAQPAACRHYSRYSMAYSAKIGPSILSSDLSCLGSECVRMMECGADYLHLDVMDGHFVPNITFGHPMVECLRRSLGPEPFFDMHMMVSRPEQWVKPMAAAGASQYTFHLEASSNPGALIKDIKDSGMKVGLAIKPGTEVEDLAPWANQIDMALVMTVEPGFGGQKFMKDMMTKVKSTV</sequence>
<comment type="cofactor">
    <cofactor evidence="5">
        <name>Fe(2+)</name>
        <dbReference type="ChEBI" id="CHEBI:29033"/>
    </cofactor>
</comment>
<reference evidence="19" key="1">
    <citation type="submission" date="2024-04" db="EMBL/GenBank/DDBJ databases">
        <title>Salinicola lusitanus LLJ914,a marine bacterium isolated from the Okinawa Trough.</title>
        <authorList>
            <person name="Li J."/>
        </authorList>
    </citation>
    <scope>NUCLEOTIDE SEQUENCE [LARGE SCALE GENOMIC DNA]</scope>
</reference>
<evidence type="ECO:0000256" key="8">
    <source>
        <dbReference type="ARBA" id="ARBA00013188"/>
    </source>
</evidence>
<keyword evidence="11" id="KW-0408">Iron</keyword>
<dbReference type="PROSITE" id="PS01086">
    <property type="entry name" value="RIBUL_P_3_EPIMER_2"/>
    <property type="match status" value="1"/>
</dbReference>
<evidence type="ECO:0000256" key="15">
    <source>
        <dbReference type="ARBA" id="ARBA00023285"/>
    </source>
</evidence>
<protein>
    <recommendedName>
        <fullName evidence="8">ribulose-phosphate 3-epimerase</fullName>
        <ecNumber evidence="8">5.1.3.1</ecNumber>
    </recommendedName>
</protein>
<evidence type="ECO:0000256" key="12">
    <source>
        <dbReference type="ARBA" id="ARBA00023211"/>
    </source>
</evidence>
<evidence type="ECO:0000256" key="17">
    <source>
        <dbReference type="SAM" id="MobiDB-lite"/>
    </source>
</evidence>
<dbReference type="Gene3D" id="3.20.20.70">
    <property type="entry name" value="Aldolase class I"/>
    <property type="match status" value="1"/>
</dbReference>
<feature type="compositionally biased region" description="Polar residues" evidence="17">
    <location>
        <begin position="91"/>
        <end position="100"/>
    </location>
</feature>
<organism evidence="18 19">
    <name type="scientific">Mugilogobius chulae</name>
    <name type="common">yellowstripe goby</name>
    <dbReference type="NCBI Taxonomy" id="88201"/>
    <lineage>
        <taxon>Eukaryota</taxon>
        <taxon>Metazoa</taxon>
        <taxon>Chordata</taxon>
        <taxon>Craniata</taxon>
        <taxon>Vertebrata</taxon>
        <taxon>Euteleostomi</taxon>
        <taxon>Actinopterygii</taxon>
        <taxon>Neopterygii</taxon>
        <taxon>Teleostei</taxon>
        <taxon>Neoteleostei</taxon>
        <taxon>Acanthomorphata</taxon>
        <taxon>Gobiaria</taxon>
        <taxon>Gobiiformes</taxon>
        <taxon>Gobioidei</taxon>
        <taxon>Gobiidae</taxon>
        <taxon>Gobionellinae</taxon>
        <taxon>Mugilogobius</taxon>
    </lineage>
</organism>
<comment type="cofactor">
    <cofactor evidence="3">
        <name>Co(2+)</name>
        <dbReference type="ChEBI" id="CHEBI:48828"/>
    </cofactor>
</comment>
<evidence type="ECO:0000256" key="10">
    <source>
        <dbReference type="ARBA" id="ARBA00022833"/>
    </source>
</evidence>
<accession>A0AAW0Q4U0</accession>
<evidence type="ECO:0000256" key="2">
    <source>
        <dbReference type="ARBA" id="ARBA00001936"/>
    </source>
</evidence>
<comment type="catalytic activity">
    <reaction evidence="1">
        <text>D-ribulose 5-phosphate = D-xylulose 5-phosphate</text>
        <dbReference type="Rhea" id="RHEA:13677"/>
        <dbReference type="ChEBI" id="CHEBI:57737"/>
        <dbReference type="ChEBI" id="CHEBI:58121"/>
        <dbReference type="EC" id="5.1.3.1"/>
    </reaction>
</comment>
<comment type="similarity">
    <text evidence="6">Belongs to the ribulose-phosphate 3-epimerase family.</text>
</comment>
<dbReference type="PROSITE" id="PS01085">
    <property type="entry name" value="RIBUL_P_3_EPIMER_1"/>
    <property type="match status" value="1"/>
</dbReference>
<evidence type="ECO:0000256" key="14">
    <source>
        <dbReference type="ARBA" id="ARBA00023277"/>
    </source>
</evidence>
<evidence type="ECO:0000313" key="19">
    <source>
        <dbReference type="Proteomes" id="UP001460270"/>
    </source>
</evidence>
<dbReference type="PANTHER" id="PTHR11749">
    <property type="entry name" value="RIBULOSE-5-PHOSPHATE-3-EPIMERASE"/>
    <property type="match status" value="1"/>
</dbReference>
<name>A0AAW0Q4U0_9GOBI</name>
<keyword evidence="19" id="KW-1185">Reference proteome</keyword>
<dbReference type="SUPFAM" id="SSF51366">
    <property type="entry name" value="Ribulose-phoshate binding barrel"/>
    <property type="match status" value="1"/>
</dbReference>
<evidence type="ECO:0000256" key="13">
    <source>
        <dbReference type="ARBA" id="ARBA00023235"/>
    </source>
</evidence>
<evidence type="ECO:0000256" key="16">
    <source>
        <dbReference type="ARBA" id="ARBA00057323"/>
    </source>
</evidence>
<keyword evidence="15" id="KW-0170">Cobalt</keyword>
<keyword evidence="14" id="KW-0119">Carbohydrate metabolism</keyword>
<keyword evidence="12" id="KW-0464">Manganese</keyword>
<keyword evidence="9" id="KW-0479">Metal-binding</keyword>
<evidence type="ECO:0000256" key="11">
    <source>
        <dbReference type="ARBA" id="ARBA00023004"/>
    </source>
</evidence>
<proteinExistence type="inferred from homology"/>
<dbReference type="EC" id="5.1.3.1" evidence="8"/>
<comment type="subunit">
    <text evidence="7">Homodimer.</text>
</comment>
<dbReference type="Proteomes" id="UP001460270">
    <property type="component" value="Unassembled WGS sequence"/>
</dbReference>
<evidence type="ECO:0000256" key="7">
    <source>
        <dbReference type="ARBA" id="ARBA00011738"/>
    </source>
</evidence>
<dbReference type="CDD" id="cd00429">
    <property type="entry name" value="RPE"/>
    <property type="match status" value="1"/>
</dbReference>
<dbReference type="NCBIfam" id="NF004076">
    <property type="entry name" value="PRK05581.1-4"/>
    <property type="match status" value="1"/>
</dbReference>
<feature type="region of interest" description="Disordered" evidence="17">
    <location>
        <begin position="78"/>
        <end position="100"/>
    </location>
</feature>
<comment type="caution">
    <text evidence="18">The sequence shown here is derived from an EMBL/GenBank/DDBJ whole genome shotgun (WGS) entry which is preliminary data.</text>
</comment>
<dbReference type="AlphaFoldDB" id="A0AAW0Q4U0"/>
<keyword evidence="10" id="KW-0862">Zinc</keyword>
<dbReference type="InterPro" id="IPR000056">
    <property type="entry name" value="Ribul_P_3_epim-like"/>
</dbReference>
<dbReference type="InterPro" id="IPR013785">
    <property type="entry name" value="Aldolase_TIM"/>
</dbReference>
<dbReference type="EMBL" id="JBBPFD010000002">
    <property type="protein sequence ID" value="KAK7939237.1"/>
    <property type="molecule type" value="Genomic_DNA"/>
</dbReference>
<evidence type="ECO:0000256" key="6">
    <source>
        <dbReference type="ARBA" id="ARBA00009541"/>
    </source>
</evidence>
<comment type="cofactor">
    <cofactor evidence="4">
        <name>Zn(2+)</name>
        <dbReference type="ChEBI" id="CHEBI:29105"/>
    </cofactor>
</comment>
<dbReference type="InterPro" id="IPR011060">
    <property type="entry name" value="RibuloseP-bd_barrel"/>
</dbReference>
<evidence type="ECO:0000313" key="18">
    <source>
        <dbReference type="EMBL" id="KAK7939237.1"/>
    </source>
</evidence>
<comment type="function">
    <text evidence="16">Catalyzes the reversible epimerization of D-ribulose 5-phosphate to D-xylulose 5-phosphate.</text>
</comment>